<dbReference type="EnsemblMetazoa" id="XM_003723270">
    <property type="protein sequence ID" value="XP_003723318"/>
    <property type="gene ID" value="LOC764821"/>
</dbReference>
<dbReference type="Pfam" id="PF02014">
    <property type="entry name" value="Reeler"/>
    <property type="match status" value="1"/>
</dbReference>
<feature type="chain" id="PRO_5029610883" description="Reelin domain-containing protein" evidence="2">
    <location>
        <begin position="27"/>
        <end position="215"/>
    </location>
</feature>
<feature type="signal peptide" evidence="2">
    <location>
        <begin position="1"/>
        <end position="26"/>
    </location>
</feature>
<reference evidence="5" key="1">
    <citation type="submission" date="2015-02" db="EMBL/GenBank/DDBJ databases">
        <title>Genome sequencing for Strongylocentrotus purpuratus.</title>
        <authorList>
            <person name="Murali S."/>
            <person name="Liu Y."/>
            <person name="Vee V."/>
            <person name="English A."/>
            <person name="Wang M."/>
            <person name="Skinner E."/>
            <person name="Han Y."/>
            <person name="Muzny D.M."/>
            <person name="Worley K.C."/>
            <person name="Gibbs R.A."/>
        </authorList>
    </citation>
    <scope>NUCLEOTIDE SEQUENCE</scope>
</reference>
<dbReference type="InterPro" id="IPR002861">
    <property type="entry name" value="Reeler_dom"/>
</dbReference>
<accession>A0A7M7GGS4</accession>
<name>A0A7M7GGS4_STRPU</name>
<evidence type="ECO:0000256" key="2">
    <source>
        <dbReference type="SAM" id="SignalP"/>
    </source>
</evidence>
<dbReference type="AlphaFoldDB" id="A0A7M7GGS4"/>
<dbReference type="InterPro" id="IPR051237">
    <property type="entry name" value="Ferric-chelate_Red/DefProt"/>
</dbReference>
<keyword evidence="1" id="KW-0812">Transmembrane</keyword>
<feature type="domain" description="Reelin" evidence="3">
    <location>
        <begin position="21"/>
        <end position="186"/>
    </location>
</feature>
<dbReference type="PANTHER" id="PTHR45828">
    <property type="entry name" value="CYTOCHROME B561/FERRIC REDUCTASE TRANSMEMBRANE"/>
    <property type="match status" value="1"/>
</dbReference>
<evidence type="ECO:0000259" key="3">
    <source>
        <dbReference type="PROSITE" id="PS51019"/>
    </source>
</evidence>
<keyword evidence="2" id="KW-0732">Signal</keyword>
<evidence type="ECO:0000313" key="4">
    <source>
        <dbReference type="EnsemblMetazoa" id="XP_003723318"/>
    </source>
</evidence>
<dbReference type="PANTHER" id="PTHR45828:SF33">
    <property type="entry name" value="DOMON DOMAIN-CONTAINING PROTEIN"/>
    <property type="match status" value="1"/>
</dbReference>
<organism evidence="4 5">
    <name type="scientific">Strongylocentrotus purpuratus</name>
    <name type="common">Purple sea urchin</name>
    <dbReference type="NCBI Taxonomy" id="7668"/>
    <lineage>
        <taxon>Eukaryota</taxon>
        <taxon>Metazoa</taxon>
        <taxon>Echinodermata</taxon>
        <taxon>Eleutherozoa</taxon>
        <taxon>Echinozoa</taxon>
        <taxon>Echinoidea</taxon>
        <taxon>Euechinoidea</taxon>
        <taxon>Echinacea</taxon>
        <taxon>Camarodonta</taxon>
        <taxon>Echinidea</taxon>
        <taxon>Strongylocentrotidae</taxon>
        <taxon>Strongylocentrotus</taxon>
    </lineage>
</organism>
<reference evidence="4" key="2">
    <citation type="submission" date="2021-01" db="UniProtKB">
        <authorList>
            <consortium name="EnsemblMetazoa"/>
        </authorList>
    </citation>
    <scope>IDENTIFICATION</scope>
</reference>
<dbReference type="CDD" id="cd08544">
    <property type="entry name" value="Reeler"/>
    <property type="match status" value="1"/>
</dbReference>
<protein>
    <recommendedName>
        <fullName evidence="3">Reelin domain-containing protein</fullName>
    </recommendedName>
</protein>
<dbReference type="GeneID" id="764821"/>
<dbReference type="Proteomes" id="UP000007110">
    <property type="component" value="Unassembled WGS sequence"/>
</dbReference>
<sequence length="215" mass="22765">MKSARVQTSLLLVAVVLAILFASSEAYENGAPVSACVTATPGHVTGETPIPPQTGDGPYNITFDVQEYVRGDEVQVTIEGTFQGFLLQARRVSDDVPVGTFTAPNATIGKLLLCTTSNTTVTHTNMDEKTDQVFTWQVPDAGTGDVRFFATVATDHDNFYVGILSEILGDSVTDAPTTMGEPTTAEMTTANAVRLSTGFGILLLAVVISVLQLFA</sequence>
<dbReference type="RefSeq" id="XP_003723318.1">
    <property type="nucleotide sequence ID" value="XM_003723270.3"/>
</dbReference>
<evidence type="ECO:0000313" key="5">
    <source>
        <dbReference type="Proteomes" id="UP000007110"/>
    </source>
</evidence>
<proteinExistence type="predicted"/>
<dbReference type="OrthoDB" id="2419613at2759"/>
<dbReference type="Gene3D" id="2.60.40.4060">
    <property type="entry name" value="Reeler domain"/>
    <property type="match status" value="1"/>
</dbReference>
<dbReference type="PROSITE" id="PS51019">
    <property type="entry name" value="REELIN"/>
    <property type="match status" value="1"/>
</dbReference>
<keyword evidence="1" id="KW-0472">Membrane</keyword>
<feature type="transmembrane region" description="Helical" evidence="1">
    <location>
        <begin position="195"/>
        <end position="214"/>
    </location>
</feature>
<evidence type="ECO:0000256" key="1">
    <source>
        <dbReference type="SAM" id="Phobius"/>
    </source>
</evidence>
<keyword evidence="1" id="KW-1133">Transmembrane helix</keyword>
<keyword evidence="5" id="KW-1185">Reference proteome</keyword>
<dbReference type="InterPro" id="IPR042307">
    <property type="entry name" value="Reeler_sf"/>
</dbReference>